<dbReference type="PATRIC" id="fig|294.132.peg.3993"/>
<dbReference type="EMBL" id="LACC01000030">
    <property type="protein sequence ID" value="KJZ42470.1"/>
    <property type="molecule type" value="Genomic_DNA"/>
</dbReference>
<reference evidence="1 2" key="1">
    <citation type="submission" date="2015-03" db="EMBL/GenBank/DDBJ databases">
        <title>Comparative genomics of Pseudomonas insights into diversity of traits involved in vanlence and defense.</title>
        <authorList>
            <person name="Qin Y."/>
        </authorList>
    </citation>
    <scope>NUCLEOTIDE SEQUENCE [LARGE SCALE GENOMIC DNA]</scope>
    <source>
        <strain evidence="1 2">C8</strain>
    </source>
</reference>
<gene>
    <name evidence="1" type="ORF">VC35_23420</name>
</gene>
<dbReference type="OrthoDB" id="7031095at2"/>
<dbReference type="AlphaFoldDB" id="A0A0F4TER6"/>
<evidence type="ECO:0000313" key="1">
    <source>
        <dbReference type="EMBL" id="KJZ42470.1"/>
    </source>
</evidence>
<organism evidence="1 2">
    <name type="scientific">Pseudomonas fluorescens</name>
    <dbReference type="NCBI Taxonomy" id="294"/>
    <lineage>
        <taxon>Bacteria</taxon>
        <taxon>Pseudomonadati</taxon>
        <taxon>Pseudomonadota</taxon>
        <taxon>Gammaproteobacteria</taxon>
        <taxon>Pseudomonadales</taxon>
        <taxon>Pseudomonadaceae</taxon>
        <taxon>Pseudomonas</taxon>
    </lineage>
</organism>
<sequence length="181" mass="20301">MYEFPYAGTQGKINDVFFLAIEGAAEEMLFVIHSMQSPKSWDTKSDIYDVSVIRHQGGILIRDQKLSRFFDLGGDLVDTQGKSTYLYPYKDKKSVEGAVRSALFRAINSSTKIMGTVQEKTFLYAGDSEPALQDPKKAYLIKGDQVTLADSMAGWCKILYQGKAKLITRWAQCKSIVFAEN</sequence>
<dbReference type="Proteomes" id="UP000033588">
    <property type="component" value="Unassembled WGS sequence"/>
</dbReference>
<proteinExistence type="predicted"/>
<accession>A0A0F4TER6</accession>
<name>A0A0F4TER6_PSEFL</name>
<comment type="caution">
    <text evidence="1">The sequence shown here is derived from an EMBL/GenBank/DDBJ whole genome shotgun (WGS) entry which is preliminary data.</text>
</comment>
<protein>
    <submittedName>
        <fullName evidence="1">Uncharacterized protein</fullName>
    </submittedName>
</protein>
<evidence type="ECO:0000313" key="2">
    <source>
        <dbReference type="Proteomes" id="UP000033588"/>
    </source>
</evidence>